<accession>A0A1Q9DXB8</accession>
<keyword evidence="3" id="KW-1185">Reference proteome</keyword>
<comment type="caution">
    <text evidence="2">The sequence shown here is derived from an EMBL/GenBank/DDBJ whole genome shotgun (WGS) entry which is preliminary data.</text>
</comment>
<evidence type="ECO:0000256" key="1">
    <source>
        <dbReference type="SAM" id="MobiDB-lite"/>
    </source>
</evidence>
<gene>
    <name evidence="2" type="ORF">AK812_SmicGene17608</name>
</gene>
<sequence>MEAPTLKPSEIAKAVDMKSLLRMIGESNPVENLSSNVVKAIKKKLVELYGVTCTFEDNARLQVIEDLRVLAREYKLMPDVGSEEGADTNEPEDKKGTKKKKKKKAKKSDEKLGKASAPEEGNIKEANMEDTPVCLVEGLRLEISRCALNSKKKFVYVPINKILMFFVLNRISVQLRLPPPMKIMALAANIIHHSKVVVRKKRGLSSNRNPVVYSNPGFIWTSFCDAYSLPFLNEKQKNKNNMSVGGCHFYYRDAEDFMYVIVRIIESIEFEKKKVVRVTNNKKKMIGYFETQISQTDSNLMERTIKVVELCLENNILEALEIAQDTLANIVIECCESFEVESHEVSSINGILDIAKLDKITKMYSATYPANLSEAVRAAEEM</sequence>
<name>A0A1Q9DXB8_SYMMI</name>
<feature type="region of interest" description="Disordered" evidence="1">
    <location>
        <begin position="80"/>
        <end position="123"/>
    </location>
</feature>
<dbReference type="OrthoDB" id="10295853at2759"/>
<evidence type="ECO:0000313" key="2">
    <source>
        <dbReference type="EMBL" id="OLP99789.1"/>
    </source>
</evidence>
<feature type="compositionally biased region" description="Basic residues" evidence="1">
    <location>
        <begin position="96"/>
        <end position="106"/>
    </location>
</feature>
<dbReference type="AlphaFoldDB" id="A0A1Q9DXB8"/>
<proteinExistence type="predicted"/>
<evidence type="ECO:0000313" key="3">
    <source>
        <dbReference type="Proteomes" id="UP000186817"/>
    </source>
</evidence>
<organism evidence="2 3">
    <name type="scientific">Symbiodinium microadriaticum</name>
    <name type="common">Dinoflagellate</name>
    <name type="synonym">Zooxanthella microadriatica</name>
    <dbReference type="NCBI Taxonomy" id="2951"/>
    <lineage>
        <taxon>Eukaryota</taxon>
        <taxon>Sar</taxon>
        <taxon>Alveolata</taxon>
        <taxon>Dinophyceae</taxon>
        <taxon>Suessiales</taxon>
        <taxon>Symbiodiniaceae</taxon>
        <taxon>Symbiodinium</taxon>
    </lineage>
</organism>
<protein>
    <submittedName>
        <fullName evidence="2">Uncharacterized protein</fullName>
    </submittedName>
</protein>
<dbReference type="EMBL" id="LSRX01000349">
    <property type="protein sequence ID" value="OLP99789.1"/>
    <property type="molecule type" value="Genomic_DNA"/>
</dbReference>
<dbReference type="Proteomes" id="UP000186817">
    <property type="component" value="Unassembled WGS sequence"/>
</dbReference>
<reference evidence="2 3" key="1">
    <citation type="submission" date="2016-02" db="EMBL/GenBank/DDBJ databases">
        <title>Genome analysis of coral dinoflagellate symbionts highlights evolutionary adaptations to a symbiotic lifestyle.</title>
        <authorList>
            <person name="Aranda M."/>
            <person name="Li Y."/>
            <person name="Liew Y.J."/>
            <person name="Baumgarten S."/>
            <person name="Simakov O."/>
            <person name="Wilson M."/>
            <person name="Piel J."/>
            <person name="Ashoor H."/>
            <person name="Bougouffa S."/>
            <person name="Bajic V.B."/>
            <person name="Ryu T."/>
            <person name="Ravasi T."/>
            <person name="Bayer T."/>
            <person name="Micklem G."/>
            <person name="Kim H."/>
            <person name="Bhak J."/>
            <person name="Lajeunesse T.C."/>
            <person name="Voolstra C.R."/>
        </authorList>
    </citation>
    <scope>NUCLEOTIDE SEQUENCE [LARGE SCALE GENOMIC DNA]</scope>
    <source>
        <strain evidence="2 3">CCMP2467</strain>
    </source>
</reference>
<feature type="compositionally biased region" description="Acidic residues" evidence="1">
    <location>
        <begin position="81"/>
        <end position="90"/>
    </location>
</feature>